<keyword evidence="1" id="KW-1133">Transmembrane helix</keyword>
<gene>
    <name evidence="2" type="ORF">DW687_09165</name>
</gene>
<name>A0A3E3DXU6_9FIRM</name>
<dbReference type="InterPro" id="IPR012340">
    <property type="entry name" value="NA-bd_OB-fold"/>
</dbReference>
<feature type="transmembrane region" description="Helical" evidence="1">
    <location>
        <begin position="100"/>
        <end position="122"/>
    </location>
</feature>
<reference evidence="2 3" key="1">
    <citation type="submission" date="2018-08" db="EMBL/GenBank/DDBJ databases">
        <title>A genome reference for cultivated species of the human gut microbiota.</title>
        <authorList>
            <person name="Zou Y."/>
            <person name="Xue W."/>
            <person name="Luo G."/>
        </authorList>
    </citation>
    <scope>NUCLEOTIDE SEQUENCE [LARGE SCALE GENOMIC DNA]</scope>
    <source>
        <strain evidence="2 3">AM25-6</strain>
    </source>
</reference>
<accession>A0A3E3DXU6</accession>
<organism evidence="2 3">
    <name type="scientific">Anaerofustis stercorihominis</name>
    <dbReference type="NCBI Taxonomy" id="214853"/>
    <lineage>
        <taxon>Bacteria</taxon>
        <taxon>Bacillati</taxon>
        <taxon>Bacillota</taxon>
        <taxon>Clostridia</taxon>
        <taxon>Eubacteriales</taxon>
        <taxon>Eubacteriaceae</taxon>
        <taxon>Anaerofustis</taxon>
    </lineage>
</organism>
<feature type="transmembrane region" description="Helical" evidence="1">
    <location>
        <begin position="68"/>
        <end position="88"/>
    </location>
</feature>
<evidence type="ECO:0000256" key="1">
    <source>
        <dbReference type="SAM" id="Phobius"/>
    </source>
</evidence>
<evidence type="ECO:0000313" key="3">
    <source>
        <dbReference type="Proteomes" id="UP000261212"/>
    </source>
</evidence>
<comment type="caution">
    <text evidence="2">The sequence shown here is derived from an EMBL/GenBank/DDBJ whole genome shotgun (WGS) entry which is preliminary data.</text>
</comment>
<protein>
    <recommendedName>
        <fullName evidence="4">NfeD-like C-terminal domain-containing protein</fullName>
    </recommendedName>
</protein>
<keyword evidence="1" id="KW-0472">Membrane</keyword>
<dbReference type="EMBL" id="QUSM01000005">
    <property type="protein sequence ID" value="RGD73518.1"/>
    <property type="molecule type" value="Genomic_DNA"/>
</dbReference>
<dbReference type="RefSeq" id="WP_117532528.1">
    <property type="nucleotide sequence ID" value="NZ_CAUFKS010000014.1"/>
</dbReference>
<evidence type="ECO:0008006" key="4">
    <source>
        <dbReference type="Google" id="ProtNLM"/>
    </source>
</evidence>
<sequence>MITPKLLKLIYTFSVYLALAGILIFAVLKIKKLMDNKGKPNLDENIVQNNTPKILTLSQSQLSKSLTVRYFSIFTFSGFLLVFGFMGIQTLANHITMKPSVVISFLLGLTGLVIFALVEYAIDLMVKHDAIFSANTVGLEALVYKDIKAKRGAMGKVRVSINDEVIEFEAVTNAEVTLRKGSKVKITNSLSDTCVVVE</sequence>
<dbReference type="Proteomes" id="UP000261212">
    <property type="component" value="Unassembled WGS sequence"/>
</dbReference>
<feature type="transmembrane region" description="Helical" evidence="1">
    <location>
        <begin position="6"/>
        <end position="28"/>
    </location>
</feature>
<dbReference type="AlphaFoldDB" id="A0A3E3DXU6"/>
<keyword evidence="1" id="KW-0812">Transmembrane</keyword>
<proteinExistence type="predicted"/>
<evidence type="ECO:0000313" key="2">
    <source>
        <dbReference type="EMBL" id="RGD73518.1"/>
    </source>
</evidence>
<dbReference type="Gene3D" id="2.40.50.140">
    <property type="entry name" value="Nucleic acid-binding proteins"/>
    <property type="match status" value="1"/>
</dbReference>